<proteinExistence type="predicted"/>
<dbReference type="InterPro" id="IPR004477">
    <property type="entry name" value="ComEC_N"/>
</dbReference>
<feature type="transmembrane region" description="Helical" evidence="6">
    <location>
        <begin position="465"/>
        <end position="489"/>
    </location>
</feature>
<gene>
    <name evidence="8" type="ORF">HMPREF0872_00140</name>
</gene>
<evidence type="ECO:0000259" key="7">
    <source>
        <dbReference type="Pfam" id="PF03772"/>
    </source>
</evidence>
<comment type="subcellular location">
    <subcellularLocation>
        <location evidence="1">Cell membrane</location>
        <topology evidence="1">Multi-pass membrane protein</topology>
    </subcellularLocation>
</comment>
<protein>
    <recommendedName>
        <fullName evidence="7">ComEC/Rec2-related protein domain-containing protein</fullName>
    </recommendedName>
</protein>
<evidence type="ECO:0000256" key="2">
    <source>
        <dbReference type="ARBA" id="ARBA00022475"/>
    </source>
</evidence>
<organism evidence="8 9">
    <name type="scientific">Veillonella montpellierensis DNF00314</name>
    <dbReference type="NCBI Taxonomy" id="1401067"/>
    <lineage>
        <taxon>Bacteria</taxon>
        <taxon>Bacillati</taxon>
        <taxon>Bacillota</taxon>
        <taxon>Negativicutes</taxon>
        <taxon>Veillonellales</taxon>
        <taxon>Veillonellaceae</taxon>
        <taxon>Veillonella</taxon>
    </lineage>
</organism>
<dbReference type="NCBIfam" id="TIGR00360">
    <property type="entry name" value="ComEC_N-term"/>
    <property type="match status" value="1"/>
</dbReference>
<reference evidence="8 9" key="1">
    <citation type="submission" date="2014-07" db="EMBL/GenBank/DDBJ databases">
        <authorList>
            <person name="McCorrison J."/>
            <person name="Sanka R."/>
            <person name="Torralba M."/>
            <person name="Gillis M."/>
            <person name="Haft D.H."/>
            <person name="Methe B."/>
            <person name="Sutton G."/>
            <person name="Nelson K.E."/>
        </authorList>
    </citation>
    <scope>NUCLEOTIDE SEQUENCE [LARGE SCALE GENOMIC DNA]</scope>
    <source>
        <strain evidence="8 9">DNF00314</strain>
    </source>
</reference>
<keyword evidence="5 6" id="KW-0472">Membrane</keyword>
<keyword evidence="2" id="KW-1003">Cell membrane</keyword>
<dbReference type="Pfam" id="PF03772">
    <property type="entry name" value="Competence"/>
    <property type="match status" value="1"/>
</dbReference>
<feature type="transmembrane region" description="Helical" evidence="6">
    <location>
        <begin position="296"/>
        <end position="318"/>
    </location>
</feature>
<feature type="transmembrane region" description="Helical" evidence="6">
    <location>
        <begin position="62"/>
        <end position="83"/>
    </location>
</feature>
<evidence type="ECO:0000313" key="8">
    <source>
        <dbReference type="EMBL" id="KGF48379.1"/>
    </source>
</evidence>
<evidence type="ECO:0000256" key="4">
    <source>
        <dbReference type="ARBA" id="ARBA00022989"/>
    </source>
</evidence>
<dbReference type="PANTHER" id="PTHR30619">
    <property type="entry name" value="DNA INTERNALIZATION/COMPETENCE PROTEIN COMEC/REC2"/>
    <property type="match status" value="1"/>
</dbReference>
<comment type="caution">
    <text evidence="8">The sequence shown here is derived from an EMBL/GenBank/DDBJ whole genome shotgun (WGS) entry which is preliminary data.</text>
</comment>
<feature type="transmembrane region" description="Helical" evidence="6">
    <location>
        <begin position="374"/>
        <end position="391"/>
    </location>
</feature>
<dbReference type="Proteomes" id="UP000029628">
    <property type="component" value="Unassembled WGS sequence"/>
</dbReference>
<sequence>MRRLYILYTDISAIILAAMLTGIGIAYMRIVDSTYPLKLLVILSMLYVASKIIIFLRTREFLWQRMVIITILILGSSCLGYILTERSVMNYYELQPFYAKQEGQYVIATTKDSELVSFSDGAYQKITGRLYGVIAEKNHKEWHIVGKGLINTYSKLETNTQKKDMVKNETHPNLMQAGSLIMVKGTPTIYRPIKEVGSIDLTARAISSGTVATIYNGDYQYISEEMLSSYGFHESFIDRMVRNIYSITSYFRYRISAYIHTYLPEEEGTICKSLILGANYHDLSPLIIDTFSYSGLIHILSVSGSHIALLFSFVYGSLALFRVPKRKSVYVALLVVIGYCILLGFNAPAVRASIMGVIIGMSVIMGRRYNARQALLNTAIVLLIYNPLLALDISFQFSFLSTLGIILFFRPMYILLPRIPSYLKGPIILSLTAQSIILPLQLYYFHFFSPISVVTAVIVTPLLDVVIILLLLVLVLSIVISVPILWYVIKWILQLALFFNYSLVQWKFSVIWVGMLPLLYSVIYYMGIRFLYYYVAEVSVVMYHYVIYVISIIGITFIFALGMNYYSSHLRFHYIPIKRGIAYTIVQGYHNRMLYIDMKNNPIDMADIRMLRKAIQGQGFSSYTMIIGEHVEKCDREQLTMLCNRSIDMDSSRSFYRQDTYRISSSSNNKVPHNSNQNQLYIVGDWKPYSGGELEIEKSNDKLLAIHVSNSHGNYYFTHGQIDKKALELNNKVNVFITDTPKIIDSEIVNNSTVIYYATGYKKVDVDIDNDYIYTAKYRYIPDVTL</sequence>
<feature type="transmembrane region" description="Helical" evidence="6">
    <location>
        <begin position="510"/>
        <end position="533"/>
    </location>
</feature>
<dbReference type="eggNOG" id="COG0658">
    <property type="taxonomic scope" value="Bacteria"/>
</dbReference>
<accession>A0A096CST5</accession>
<evidence type="ECO:0000256" key="5">
    <source>
        <dbReference type="ARBA" id="ARBA00023136"/>
    </source>
</evidence>
<feature type="transmembrane region" description="Helical" evidence="6">
    <location>
        <begin position="330"/>
        <end position="354"/>
    </location>
</feature>
<keyword evidence="9" id="KW-1185">Reference proteome</keyword>
<feature type="transmembrane region" description="Helical" evidence="6">
    <location>
        <begin position="545"/>
        <end position="566"/>
    </location>
</feature>
<keyword evidence="4 6" id="KW-1133">Transmembrane helix</keyword>
<dbReference type="RefSeq" id="WP_038150885.1">
    <property type="nucleotide sequence ID" value="NZ_JRNT01000004.1"/>
</dbReference>
<feature type="domain" description="ComEC/Rec2-related protein" evidence="7">
    <location>
        <begin position="281"/>
        <end position="535"/>
    </location>
</feature>
<dbReference type="InterPro" id="IPR052159">
    <property type="entry name" value="Competence_DNA_uptake"/>
</dbReference>
<evidence type="ECO:0000313" key="9">
    <source>
        <dbReference type="Proteomes" id="UP000029628"/>
    </source>
</evidence>
<dbReference type="PANTHER" id="PTHR30619:SF1">
    <property type="entry name" value="RECOMBINATION PROTEIN 2"/>
    <property type="match status" value="1"/>
</dbReference>
<evidence type="ECO:0000256" key="3">
    <source>
        <dbReference type="ARBA" id="ARBA00022692"/>
    </source>
</evidence>
<dbReference type="EMBL" id="JRNT01000004">
    <property type="protein sequence ID" value="KGF48379.1"/>
    <property type="molecule type" value="Genomic_DNA"/>
</dbReference>
<dbReference type="GO" id="GO:0005886">
    <property type="term" value="C:plasma membrane"/>
    <property type="evidence" value="ECO:0007669"/>
    <property type="project" value="UniProtKB-SubCell"/>
</dbReference>
<dbReference type="AlphaFoldDB" id="A0A096CST5"/>
<feature type="transmembrane region" description="Helical" evidence="6">
    <location>
        <begin position="6"/>
        <end position="27"/>
    </location>
</feature>
<feature type="transmembrane region" description="Helical" evidence="6">
    <location>
        <begin position="397"/>
        <end position="415"/>
    </location>
</feature>
<feature type="transmembrane region" description="Helical" evidence="6">
    <location>
        <begin position="39"/>
        <end position="56"/>
    </location>
</feature>
<evidence type="ECO:0000256" key="6">
    <source>
        <dbReference type="SAM" id="Phobius"/>
    </source>
</evidence>
<evidence type="ECO:0000256" key="1">
    <source>
        <dbReference type="ARBA" id="ARBA00004651"/>
    </source>
</evidence>
<name>A0A096CST5_9FIRM</name>
<keyword evidence="3 6" id="KW-0812">Transmembrane</keyword>